<dbReference type="VEuPathDB" id="PlasmoDB:PCHAS_0515200"/>
<reference evidence="3" key="2">
    <citation type="submission" date="2014-05" db="EMBL/GenBank/DDBJ databases">
        <authorList>
            <person name="Aslett M.A."/>
            <person name="De Silva N."/>
        </authorList>
    </citation>
    <scope>NUCLEOTIDE SEQUENCE</scope>
    <source>
        <strain evidence="3">AS</strain>
    </source>
</reference>
<name>A0A077X8Z8_PLACU</name>
<dbReference type="EMBL" id="LT608171">
    <property type="protein sequence ID" value="SCL99555.1"/>
    <property type="molecule type" value="Genomic_DNA"/>
</dbReference>
<dbReference type="GeneID" id="3498149"/>
<evidence type="ECO:0000313" key="3">
    <source>
        <dbReference type="EMBL" id="VTZ67489.1"/>
    </source>
</evidence>
<keyword evidence="4" id="KW-1185">Reference proteome</keyword>
<dbReference type="KEGG" id="pcb:PCHAS_0515200"/>
<evidence type="ECO:0000313" key="4">
    <source>
        <dbReference type="Proteomes" id="UP000071118"/>
    </source>
</evidence>
<dbReference type="RefSeq" id="XP_016655211.1">
    <property type="nucleotide sequence ID" value="XM_016800176.1"/>
</dbReference>
<reference evidence="5 6" key="3">
    <citation type="submission" date="2016-08" db="EMBL/GenBank/DDBJ databases">
        <authorList>
            <consortium name="Pathogen Informatics"/>
        </authorList>
    </citation>
    <scope>NUCLEOTIDE SEQUENCE [LARGE SCALE GENOMIC DNA]</scope>
    <source>
        <strain evidence="1 6">AJ</strain>
        <strain evidence="3">AS</strain>
        <strain evidence="2 5">CB</strain>
    </source>
</reference>
<evidence type="ECO:0000313" key="1">
    <source>
        <dbReference type="EMBL" id="SCL99555.1"/>
    </source>
</evidence>
<reference evidence="3 4" key="1">
    <citation type="journal article" date="2014" name="BMC Biol.">
        <title>A comprehensive evaluation of rodent malaria parasite genomes and gene expression.</title>
        <authorList>
            <person name="Otto T.D."/>
            <person name="Bohme U."/>
            <person name="Jackson A.P."/>
            <person name="Hunt M."/>
            <person name="Franke-Fayard B."/>
            <person name="Hoeijmakers W.A."/>
            <person name="Religa A.A."/>
            <person name="Robertson L."/>
            <person name="Sanders M."/>
            <person name="Ogun S.A."/>
            <person name="Cunningham D."/>
            <person name="Erhart A."/>
            <person name="Billker O."/>
            <person name="Khan S.M."/>
            <person name="Stunnenberg H.G."/>
            <person name="Langhorne J."/>
            <person name="Holder A.A."/>
            <person name="Waters A.P."/>
            <person name="Newbold C.I."/>
            <person name="Pain A."/>
            <person name="Berriman M."/>
            <person name="Janse C.J."/>
        </authorList>
    </citation>
    <scope>NUCLEOTIDE SEQUENCE [LARGE SCALE GENOMIC DNA]</scope>
    <source>
        <strain evidence="3 4">AS</strain>
    </source>
</reference>
<sequence>MNEEQNNEKKIINDCIIYVKKYFDLHDSTVIEINELIKIILNKNVSPLEDLDENGKLDISIKNELKYDFIKKFESLKWILVEIEECTKNLKKQKKLIEDIKMNKSSIKSPTLFSLDRFLSKAFKYFKQDYKLKRRLHQSFIHVDSTSENEINRLQLMWKETPFLYLILEKYNVNKLITECKQFVCAK</sequence>
<dbReference type="AlphaFoldDB" id="A0A077X8Z8"/>
<dbReference type="EMBL" id="LT608157">
    <property type="protein sequence ID" value="SCM00598.1"/>
    <property type="molecule type" value="Genomic_DNA"/>
</dbReference>
<dbReference type="Proteomes" id="UP000507163">
    <property type="component" value="Chromosome 5"/>
</dbReference>
<dbReference type="Proteomes" id="UP000195489">
    <property type="component" value="Chromosome 5"/>
</dbReference>
<dbReference type="EMBL" id="LK022882">
    <property type="protein sequence ID" value="VTZ67489.1"/>
    <property type="molecule type" value="Genomic_DNA"/>
</dbReference>
<evidence type="ECO:0000313" key="2">
    <source>
        <dbReference type="EMBL" id="SCM00598.1"/>
    </source>
</evidence>
<accession>A0A077X8Z8</accession>
<protein>
    <submittedName>
        <fullName evidence="2">Uncharacterized protein</fullName>
    </submittedName>
</protein>
<dbReference type="OrthoDB" id="380119at2759"/>
<organism evidence="2 5">
    <name type="scientific">Plasmodium chabaudi chabaudi</name>
    <dbReference type="NCBI Taxonomy" id="31271"/>
    <lineage>
        <taxon>Eukaryota</taxon>
        <taxon>Sar</taxon>
        <taxon>Alveolata</taxon>
        <taxon>Apicomplexa</taxon>
        <taxon>Aconoidasida</taxon>
        <taxon>Haemosporida</taxon>
        <taxon>Plasmodiidae</taxon>
        <taxon>Plasmodium</taxon>
        <taxon>Plasmodium (Vinckeia)</taxon>
    </lineage>
</organism>
<dbReference type="Proteomes" id="UP000071118">
    <property type="component" value="Chromosome 5"/>
</dbReference>
<gene>
    <name evidence="1" type="ORF">PCHAJ_000080100</name>
    <name evidence="3" type="ORF">PCHAS_0515200</name>
    <name evidence="2" type="ORF">PCHCB_000080800</name>
</gene>
<proteinExistence type="predicted"/>
<evidence type="ECO:0000313" key="5">
    <source>
        <dbReference type="Proteomes" id="UP000195489"/>
    </source>
</evidence>
<evidence type="ECO:0000313" key="6">
    <source>
        <dbReference type="Proteomes" id="UP000507163"/>
    </source>
</evidence>